<dbReference type="InterPro" id="IPR020103">
    <property type="entry name" value="PsdUridine_synth_cat_dom_sf"/>
</dbReference>
<dbReference type="SUPFAM" id="SSF55120">
    <property type="entry name" value="Pseudouridine synthase"/>
    <property type="match status" value="1"/>
</dbReference>
<name>A0ABV9RDJ9_9PSEU</name>
<dbReference type="InterPro" id="IPR006224">
    <property type="entry name" value="PsdUridine_synth_RluA-like_CS"/>
</dbReference>
<dbReference type="RefSeq" id="WP_274192308.1">
    <property type="nucleotide sequence ID" value="NZ_BAABHN010000004.1"/>
</dbReference>
<accession>A0ABV9RDJ9</accession>
<organism evidence="6 7">
    <name type="scientific">Actinomycetospora chibensis</name>
    <dbReference type="NCBI Taxonomy" id="663606"/>
    <lineage>
        <taxon>Bacteria</taxon>
        <taxon>Bacillati</taxon>
        <taxon>Actinomycetota</taxon>
        <taxon>Actinomycetes</taxon>
        <taxon>Pseudonocardiales</taxon>
        <taxon>Pseudonocardiaceae</taxon>
        <taxon>Actinomycetospora</taxon>
    </lineage>
</organism>
<evidence type="ECO:0000313" key="6">
    <source>
        <dbReference type="EMBL" id="MFC4831328.1"/>
    </source>
</evidence>
<evidence type="ECO:0000256" key="3">
    <source>
        <dbReference type="ARBA" id="ARBA00031870"/>
    </source>
</evidence>
<protein>
    <recommendedName>
        <fullName evidence="3">RNA pseudouridylate synthase</fullName>
    </recommendedName>
    <alternativeName>
        <fullName evidence="4">RNA-uridine isomerase</fullName>
    </alternativeName>
</protein>
<comment type="similarity">
    <text evidence="2">Belongs to the pseudouridine synthase RluA family.</text>
</comment>
<reference evidence="7" key="1">
    <citation type="journal article" date="2019" name="Int. J. Syst. Evol. Microbiol.">
        <title>The Global Catalogue of Microorganisms (GCM) 10K type strain sequencing project: providing services to taxonomists for standard genome sequencing and annotation.</title>
        <authorList>
            <consortium name="The Broad Institute Genomics Platform"/>
            <consortium name="The Broad Institute Genome Sequencing Center for Infectious Disease"/>
            <person name="Wu L."/>
            <person name="Ma J."/>
        </authorList>
    </citation>
    <scope>NUCLEOTIDE SEQUENCE [LARGE SCALE GENOMIC DNA]</scope>
    <source>
        <strain evidence="7">CCUG 50347</strain>
    </source>
</reference>
<feature type="domain" description="Pseudouridine synthase RsuA/RluA-like" evidence="5">
    <location>
        <begin position="18"/>
        <end position="184"/>
    </location>
</feature>
<dbReference type="PANTHER" id="PTHR21600">
    <property type="entry name" value="MITOCHONDRIAL RNA PSEUDOURIDINE SYNTHASE"/>
    <property type="match status" value="1"/>
</dbReference>
<evidence type="ECO:0000313" key="7">
    <source>
        <dbReference type="Proteomes" id="UP001595909"/>
    </source>
</evidence>
<dbReference type="Gene3D" id="3.30.2350.10">
    <property type="entry name" value="Pseudouridine synthase"/>
    <property type="match status" value="1"/>
</dbReference>
<dbReference type="Proteomes" id="UP001595909">
    <property type="component" value="Unassembled WGS sequence"/>
</dbReference>
<sequence>METWDELRDGRELLRDDDLLVLDKPAGWSVMGERHATDVVRLARDAGETLWPAHRIDKVTSGLVLFARRLEAHGDLTRQFADRTVAKTYLAVATGTGLPERGTIELPLSVGRKNRVRIAAPREAITRDGTSDGETWTVPADAVLPGDHYPSTTAFERLWVGHERTLLAVTPTTGRRHQIRVHLAWIGHALVGDPLFAKNPPTRTGLHAWRLAFTGPDGTRHELEASPGEDFRELAAAYDFS</sequence>
<comment type="caution">
    <text evidence="6">The sequence shown here is derived from an EMBL/GenBank/DDBJ whole genome shotgun (WGS) entry which is preliminary data.</text>
</comment>
<comment type="catalytic activity">
    <reaction evidence="1">
        <text>a uridine in RNA = a pseudouridine in RNA</text>
        <dbReference type="Rhea" id="RHEA:48348"/>
        <dbReference type="Rhea" id="RHEA-COMP:12068"/>
        <dbReference type="Rhea" id="RHEA-COMP:12069"/>
        <dbReference type="ChEBI" id="CHEBI:65314"/>
        <dbReference type="ChEBI" id="CHEBI:65315"/>
    </reaction>
</comment>
<dbReference type="EMBL" id="JBHSIM010000004">
    <property type="protein sequence ID" value="MFC4831328.1"/>
    <property type="molecule type" value="Genomic_DNA"/>
</dbReference>
<dbReference type="CDD" id="cd02869">
    <property type="entry name" value="PseudoU_synth_RluA_like"/>
    <property type="match status" value="1"/>
</dbReference>
<proteinExistence type="inferred from homology"/>
<keyword evidence="6" id="KW-0413">Isomerase</keyword>
<dbReference type="GO" id="GO:0016853">
    <property type="term" value="F:isomerase activity"/>
    <property type="evidence" value="ECO:0007669"/>
    <property type="project" value="UniProtKB-KW"/>
</dbReference>
<dbReference type="Pfam" id="PF00849">
    <property type="entry name" value="PseudoU_synth_2"/>
    <property type="match status" value="1"/>
</dbReference>
<keyword evidence="7" id="KW-1185">Reference proteome</keyword>
<evidence type="ECO:0000259" key="5">
    <source>
        <dbReference type="Pfam" id="PF00849"/>
    </source>
</evidence>
<evidence type="ECO:0000256" key="4">
    <source>
        <dbReference type="ARBA" id="ARBA00033164"/>
    </source>
</evidence>
<dbReference type="InterPro" id="IPR050188">
    <property type="entry name" value="RluA_PseudoU_synthase"/>
</dbReference>
<dbReference type="InterPro" id="IPR006145">
    <property type="entry name" value="PsdUridine_synth_RsuA/RluA"/>
</dbReference>
<evidence type="ECO:0000256" key="1">
    <source>
        <dbReference type="ARBA" id="ARBA00000073"/>
    </source>
</evidence>
<dbReference type="PANTHER" id="PTHR21600:SF87">
    <property type="entry name" value="RNA PSEUDOURIDYLATE SYNTHASE DOMAIN-CONTAINING PROTEIN 1"/>
    <property type="match status" value="1"/>
</dbReference>
<evidence type="ECO:0000256" key="2">
    <source>
        <dbReference type="ARBA" id="ARBA00010876"/>
    </source>
</evidence>
<gene>
    <name evidence="6" type="ORF">ACFPEL_02790</name>
</gene>
<dbReference type="PROSITE" id="PS01129">
    <property type="entry name" value="PSI_RLU"/>
    <property type="match status" value="1"/>
</dbReference>